<evidence type="ECO:0000256" key="2">
    <source>
        <dbReference type="SAM" id="MobiDB-lite"/>
    </source>
</evidence>
<name>A0A6L2JYF2_TANCI</name>
<gene>
    <name evidence="3" type="ORF">Tci_014024</name>
</gene>
<feature type="region of interest" description="Disordered" evidence="2">
    <location>
        <begin position="113"/>
        <end position="135"/>
    </location>
</feature>
<accession>A0A6L2JYF2</accession>
<feature type="region of interest" description="Disordered" evidence="2">
    <location>
        <begin position="313"/>
        <end position="354"/>
    </location>
</feature>
<feature type="compositionally biased region" description="Polar residues" evidence="2">
    <location>
        <begin position="313"/>
        <end position="345"/>
    </location>
</feature>
<proteinExistence type="predicted"/>
<comment type="caution">
    <text evidence="3">The sequence shown here is derived from an EMBL/GenBank/DDBJ whole genome shotgun (WGS) entry which is preliminary data.</text>
</comment>
<keyword evidence="1" id="KW-0175">Coiled coil</keyword>
<feature type="coiled-coil region" evidence="1">
    <location>
        <begin position="390"/>
        <end position="431"/>
    </location>
</feature>
<protein>
    <submittedName>
        <fullName evidence="3">Uncharacterized mitochondrial protein AtMg00810-like</fullName>
    </submittedName>
</protein>
<sequence>MNSSNSNSIKMTFNPNMILSCQLLFGQKQLVLHAMCKIELKPLEYLIVEQGPDWLFDIDTLTRTINYEPVIAGIQSNGFAGTKASDNASQAKKETEPIKDYIFLPLWTADPPFSQDPESSHNDGSKPLSDDGKKVDEDLRKKVNVKIKRMKIMLTALTINDEDDGTVADMNNLDTTIQMSSMGELTFFLGLQVKQKKDGTFISQDKYVAKTLNKFWFTKVKTASTPMETQKPLFKDEDGEEVDVHMYRDLQLADEEGINCLANSAIFEQLALMGKPTKKDTQVPQPSGLTESVTDEAVHKELGDSLVRAATTASSLGAKQDSGNITKTQSKVTPNDSSSQETNSAGGPRCQETIGDTTAQTRFESVSKHSNDSLLARGNTHQSEVDRMKLDELMELCTNLQNKVLDLEQTKTTQKGKIASLKRMVKKLERRNRSRTHKLNRLYKVGLSDRVESSGDEERLGEDASKQERRIDTIDADEDITLVNDADKEMFDVDDLGDEEVFVAGKNENVVEEVVNVAQVSTAATTVTVTTEEITLAQALTELKTSKPKVKGIVFQETSKTTTTISLQQSLGKSKGIMIEEPVKPKKKDQIRLDEEADKKLQAEFDKEERLAREKSKKEERANIALIETLDDIQAKIDADHQLAERLQEQE</sequence>
<reference evidence="3" key="1">
    <citation type="journal article" date="2019" name="Sci. Rep.">
        <title>Draft genome of Tanacetum cinerariifolium, the natural source of mosquito coil.</title>
        <authorList>
            <person name="Yamashiro T."/>
            <person name="Shiraishi A."/>
            <person name="Satake H."/>
            <person name="Nakayama K."/>
        </authorList>
    </citation>
    <scope>NUCLEOTIDE SEQUENCE</scope>
</reference>
<dbReference type="AlphaFoldDB" id="A0A6L2JYF2"/>
<organism evidence="3">
    <name type="scientific">Tanacetum cinerariifolium</name>
    <name type="common">Dalmatian daisy</name>
    <name type="synonym">Chrysanthemum cinerariifolium</name>
    <dbReference type="NCBI Taxonomy" id="118510"/>
    <lineage>
        <taxon>Eukaryota</taxon>
        <taxon>Viridiplantae</taxon>
        <taxon>Streptophyta</taxon>
        <taxon>Embryophyta</taxon>
        <taxon>Tracheophyta</taxon>
        <taxon>Spermatophyta</taxon>
        <taxon>Magnoliopsida</taxon>
        <taxon>eudicotyledons</taxon>
        <taxon>Gunneridae</taxon>
        <taxon>Pentapetalae</taxon>
        <taxon>asterids</taxon>
        <taxon>campanulids</taxon>
        <taxon>Asterales</taxon>
        <taxon>Asteraceae</taxon>
        <taxon>Asteroideae</taxon>
        <taxon>Anthemideae</taxon>
        <taxon>Anthemidinae</taxon>
        <taxon>Tanacetum</taxon>
    </lineage>
</organism>
<evidence type="ECO:0000313" key="3">
    <source>
        <dbReference type="EMBL" id="GEU42046.1"/>
    </source>
</evidence>
<evidence type="ECO:0000256" key="1">
    <source>
        <dbReference type="SAM" id="Coils"/>
    </source>
</evidence>
<feature type="compositionally biased region" description="Basic and acidic residues" evidence="2">
    <location>
        <begin position="118"/>
        <end position="135"/>
    </location>
</feature>
<dbReference type="EMBL" id="BKCJ010001518">
    <property type="protein sequence ID" value="GEU42046.1"/>
    <property type="molecule type" value="Genomic_DNA"/>
</dbReference>